<dbReference type="InterPro" id="IPR034505">
    <property type="entry name" value="Coproporphyrinogen-III_oxidase"/>
</dbReference>
<dbReference type="GO" id="GO:0006779">
    <property type="term" value="P:porphyrin-containing compound biosynthetic process"/>
    <property type="evidence" value="ECO:0007669"/>
    <property type="project" value="InterPro"/>
</dbReference>
<dbReference type="InterPro" id="IPR058240">
    <property type="entry name" value="rSAM_sf"/>
</dbReference>
<keyword evidence="5" id="KW-1185">Reference proteome</keyword>
<evidence type="ECO:0000256" key="2">
    <source>
        <dbReference type="RuleBase" id="RU364116"/>
    </source>
</evidence>
<comment type="function">
    <text evidence="2">Probably acts as a heme chaperone, transferring heme to an unknown acceptor. Binds one molecule of heme per monomer, possibly covalently. Binds 1 [4Fe-4S] cluster. The cluster is coordinated with 3 cysteines and an exchangeable S-adenosyl-L-methionine.</text>
</comment>
<organism evidence="4 5">
    <name type="scientific">Oryzomicrobium terrae</name>
    <dbReference type="NCBI Taxonomy" id="1735038"/>
    <lineage>
        <taxon>Bacteria</taxon>
        <taxon>Pseudomonadati</taxon>
        <taxon>Pseudomonadota</taxon>
        <taxon>Betaproteobacteria</taxon>
        <taxon>Rhodocyclales</taxon>
        <taxon>Rhodocyclaceae</taxon>
        <taxon>Oryzomicrobium</taxon>
    </lineage>
</organism>
<dbReference type="PANTHER" id="PTHR13932:SF5">
    <property type="entry name" value="RADICAL S-ADENOSYL METHIONINE DOMAIN-CONTAINING PROTEIN 1, MITOCHONDRIAL"/>
    <property type="match status" value="1"/>
</dbReference>
<proteinExistence type="inferred from homology"/>
<dbReference type="InterPro" id="IPR010723">
    <property type="entry name" value="HemN_C"/>
</dbReference>
<dbReference type="Proteomes" id="UP000323671">
    <property type="component" value="Chromosome"/>
</dbReference>
<keyword evidence="2" id="KW-0349">Heme</keyword>
<comment type="subcellular location">
    <subcellularLocation>
        <location evidence="2">Cytoplasm</location>
    </subcellularLocation>
</comment>
<dbReference type="SUPFAM" id="SSF102114">
    <property type="entry name" value="Radical SAM enzymes"/>
    <property type="match status" value="1"/>
</dbReference>
<dbReference type="GO" id="GO:0051539">
    <property type="term" value="F:4 iron, 4 sulfur cluster binding"/>
    <property type="evidence" value="ECO:0007669"/>
    <property type="project" value="UniProtKB-UniRule"/>
</dbReference>
<keyword evidence="2" id="KW-0949">S-adenosyl-L-methionine</keyword>
<dbReference type="InterPro" id="IPR007197">
    <property type="entry name" value="rSAM"/>
</dbReference>
<keyword evidence="2" id="KW-0004">4Fe-4S</keyword>
<dbReference type="KEGG" id="otr:OTERR_02520"/>
<dbReference type="CDD" id="cd01335">
    <property type="entry name" value="Radical_SAM"/>
    <property type="match status" value="1"/>
</dbReference>
<protein>
    <recommendedName>
        <fullName evidence="2">Heme chaperone HemW</fullName>
    </recommendedName>
</protein>
<keyword evidence="2" id="KW-0411">Iron-sulfur</keyword>
<keyword evidence="2" id="KW-0963">Cytoplasm</keyword>
<dbReference type="GO" id="GO:0046872">
    <property type="term" value="F:metal ion binding"/>
    <property type="evidence" value="ECO:0007669"/>
    <property type="project" value="UniProtKB-UniRule"/>
</dbReference>
<dbReference type="PANTHER" id="PTHR13932">
    <property type="entry name" value="COPROPORPHYRINIGEN III OXIDASE"/>
    <property type="match status" value="1"/>
</dbReference>
<dbReference type="Gene3D" id="3.30.750.200">
    <property type="match status" value="1"/>
</dbReference>
<keyword evidence="2" id="KW-0408">Iron</keyword>
<dbReference type="AlphaFoldDB" id="A0A5C1E621"/>
<dbReference type="RefSeq" id="WP_149424607.1">
    <property type="nucleotide sequence ID" value="NZ_CP022579.1"/>
</dbReference>
<evidence type="ECO:0000313" key="4">
    <source>
        <dbReference type="EMBL" id="QEL63728.1"/>
    </source>
</evidence>
<name>A0A5C1E621_9RHOO</name>
<dbReference type="GO" id="GO:0005737">
    <property type="term" value="C:cytoplasm"/>
    <property type="evidence" value="ECO:0007669"/>
    <property type="project" value="UniProtKB-SubCell"/>
</dbReference>
<keyword evidence="2" id="KW-0479">Metal-binding</keyword>
<dbReference type="InterPro" id="IPR004559">
    <property type="entry name" value="HemW-like"/>
</dbReference>
<dbReference type="EMBL" id="CP022579">
    <property type="protein sequence ID" value="QEL63728.1"/>
    <property type="molecule type" value="Genomic_DNA"/>
</dbReference>
<reference evidence="4 5" key="1">
    <citation type="submission" date="2017-07" db="EMBL/GenBank/DDBJ databases">
        <title>Complete genome sequence of Oryzomicrobium terrae TPP412.</title>
        <authorList>
            <person name="Chiu L.-W."/>
            <person name="Lo K.-J."/>
            <person name="Tsai Y.-M."/>
            <person name="Lin S.-S."/>
            <person name="Kuo C.-H."/>
            <person name="Liu C.-T."/>
        </authorList>
    </citation>
    <scope>NUCLEOTIDE SEQUENCE [LARGE SCALE GENOMIC DNA]</scope>
    <source>
        <strain evidence="4 5">TPP412</strain>
    </source>
</reference>
<dbReference type="Pfam" id="PF06969">
    <property type="entry name" value="HemN_C"/>
    <property type="match status" value="1"/>
</dbReference>
<evidence type="ECO:0000313" key="5">
    <source>
        <dbReference type="Proteomes" id="UP000323671"/>
    </source>
</evidence>
<dbReference type="Pfam" id="PF04055">
    <property type="entry name" value="Radical_SAM"/>
    <property type="match status" value="1"/>
</dbReference>
<dbReference type="InterPro" id="IPR006638">
    <property type="entry name" value="Elp3/MiaA/NifB-like_rSAM"/>
</dbReference>
<dbReference type="SMART" id="SM00729">
    <property type="entry name" value="Elp3"/>
    <property type="match status" value="1"/>
</dbReference>
<feature type="domain" description="Radical SAM core" evidence="3">
    <location>
        <begin position="32"/>
        <end position="268"/>
    </location>
</feature>
<dbReference type="SFLD" id="SFLDF00288">
    <property type="entry name" value="HemN-like__clustered_with_nucl"/>
    <property type="match status" value="1"/>
</dbReference>
<accession>A0A5C1E621</accession>
<keyword evidence="2" id="KW-0143">Chaperone</keyword>
<dbReference type="NCBIfam" id="TIGR00539">
    <property type="entry name" value="hemN_rel"/>
    <property type="match status" value="1"/>
</dbReference>
<dbReference type="SFLD" id="SFLDG01065">
    <property type="entry name" value="anaerobic_coproporphyrinogen-I"/>
    <property type="match status" value="1"/>
</dbReference>
<evidence type="ECO:0000256" key="1">
    <source>
        <dbReference type="ARBA" id="ARBA00006100"/>
    </source>
</evidence>
<comment type="similarity">
    <text evidence="1">Belongs to the anaerobic coproporphyrinogen-III oxidase family. HemW subfamily.</text>
</comment>
<evidence type="ECO:0000259" key="3">
    <source>
        <dbReference type="PROSITE" id="PS51918"/>
    </source>
</evidence>
<gene>
    <name evidence="4" type="primary">hemNb</name>
    <name evidence="4" type="ORF">OTERR_02520</name>
</gene>
<dbReference type="GO" id="GO:0004109">
    <property type="term" value="F:coproporphyrinogen oxidase activity"/>
    <property type="evidence" value="ECO:0007669"/>
    <property type="project" value="InterPro"/>
</dbReference>
<dbReference type="PROSITE" id="PS51918">
    <property type="entry name" value="RADICAL_SAM"/>
    <property type="match status" value="1"/>
</dbReference>
<sequence length="422" mass="45447">MPLPKVIPLSASNGAASRGGATSASGPAASGLVAPPPLSLYIHVPWCVRKCPYCDFNSHEPRGGVGAIPEDAYVDALIADLEAALPLVWGRPMGTIFIGGGTPSLLSGAALERLLGAVRARLPLTPGAEITLEANPGTAEAGKFAAFADAGVTRLSLGIQSFNPRHLKALGRIHDDNEARAAIELAARHFERFNLDLMYGLPGQSLDEARADLETALSFAPPHLSAYHLTLEPNTAFGHTPPPDLPDDEVAADMQEAVEARLAAAGFEHYETSAFAKPGYRCQHNLNYWTFGDYLGIGAGAHGKLSSHEGIRRQMRWKSPRDYLAKAPLGEAVQSGEWVAAEELPFEFLMNALRLNDGFDARLFQERTGLPLLTIARQLEAAQADGLLLRDFRPAGEGQVEWIAPTPRGRRFLNTLLQRFLP</sequence>
<dbReference type="SFLD" id="SFLDF00562">
    <property type="entry name" value="HemN-like__clustered_with_heat"/>
    <property type="match status" value="1"/>
</dbReference>
<dbReference type="SFLD" id="SFLDS00029">
    <property type="entry name" value="Radical_SAM"/>
    <property type="match status" value="1"/>
</dbReference>
<dbReference type="SFLD" id="SFLDG01082">
    <property type="entry name" value="B12-binding_domain_containing"/>
    <property type="match status" value="1"/>
</dbReference>